<proteinExistence type="predicted"/>
<organism evidence="3 4">
    <name type="scientific">Caenorhabditis remanei</name>
    <name type="common">Caenorhabditis vulgaris</name>
    <dbReference type="NCBI Taxonomy" id="31234"/>
    <lineage>
        <taxon>Eukaryota</taxon>
        <taxon>Metazoa</taxon>
        <taxon>Ecdysozoa</taxon>
        <taxon>Nematoda</taxon>
        <taxon>Chromadorea</taxon>
        <taxon>Rhabditida</taxon>
        <taxon>Rhabditina</taxon>
        <taxon>Rhabditomorpha</taxon>
        <taxon>Rhabditoidea</taxon>
        <taxon>Rhabditidae</taxon>
        <taxon>Peloderinae</taxon>
        <taxon>Caenorhabditis</taxon>
    </lineage>
</organism>
<dbReference type="RefSeq" id="XP_053590836.1">
    <property type="nucleotide sequence ID" value="XM_053726642.1"/>
</dbReference>
<evidence type="ECO:0000313" key="4">
    <source>
        <dbReference type="Proteomes" id="UP000483820"/>
    </source>
</evidence>
<feature type="coiled-coil region" evidence="1">
    <location>
        <begin position="112"/>
        <end position="146"/>
    </location>
</feature>
<dbReference type="CTD" id="78774583"/>
<name>A0A6A5HJT3_CAERE</name>
<accession>A0A6A5HJT3</accession>
<feature type="coiled-coil region" evidence="1">
    <location>
        <begin position="303"/>
        <end position="372"/>
    </location>
</feature>
<feature type="region of interest" description="Disordered" evidence="2">
    <location>
        <begin position="396"/>
        <end position="415"/>
    </location>
</feature>
<gene>
    <name evidence="3" type="ORF">GCK72_008100</name>
</gene>
<comment type="caution">
    <text evidence="3">The sequence shown here is derived from an EMBL/GenBank/DDBJ whole genome shotgun (WGS) entry which is preliminary data.</text>
</comment>
<evidence type="ECO:0000256" key="1">
    <source>
        <dbReference type="SAM" id="Coils"/>
    </source>
</evidence>
<feature type="coiled-coil region" evidence="1">
    <location>
        <begin position="51"/>
        <end position="85"/>
    </location>
</feature>
<evidence type="ECO:0000313" key="3">
    <source>
        <dbReference type="EMBL" id="KAF1768138.1"/>
    </source>
</evidence>
<sequence length="415" mass="47899">MGNGESTRRKAEMREKNAKDEADDRRRIVEDGERRKREIELHQRTVLAQKQQNEREIAEAAERNLAEVERKIAEVDGLKQKQEMELLEWQATVQARGSEMKAQLTAEGDAVIAKQKIEHQEESRKLEEMKRSLDGQRTKLMEMLEEGNKRRTDMQKEHNEITTKQALDHQNYILNANADLNKFVLDKQEEKKALAASGRAQKQALLDEKLEVQQFKAIGGKILMDKISSANLQDDVQTKCQGIRIYYTAFKNAYSDQEMPLKKLIANMKRNNLITTFPQPKIVYSTFDALKKESDRFSVPTEFKNLEKTLEELITNIETINDLFVDVEGCIEDYQKTQKETPQNEEKLEKLHKEATETFEKMKQTIGELNKTIKELDIPRSRAVDDEINQQMAKLYGDSQKQIAGGSSETAGYLQ</sequence>
<evidence type="ECO:0000256" key="2">
    <source>
        <dbReference type="SAM" id="MobiDB-lite"/>
    </source>
</evidence>
<feature type="region of interest" description="Disordered" evidence="2">
    <location>
        <begin position="1"/>
        <end position="35"/>
    </location>
</feature>
<dbReference type="GeneID" id="78774583"/>
<dbReference type="InterPro" id="IPR027267">
    <property type="entry name" value="AH/BAR_dom_sf"/>
</dbReference>
<protein>
    <submittedName>
        <fullName evidence="3">Uncharacterized protein</fullName>
    </submittedName>
</protein>
<dbReference type="KEGG" id="crq:GCK72_008100"/>
<keyword evidence="1" id="KW-0175">Coiled coil</keyword>
<dbReference type="Gene3D" id="1.20.1270.60">
    <property type="entry name" value="Arfaptin homology (AH) domain/BAR domain"/>
    <property type="match status" value="1"/>
</dbReference>
<feature type="compositionally biased region" description="Polar residues" evidence="2">
    <location>
        <begin position="399"/>
        <end position="415"/>
    </location>
</feature>
<dbReference type="AlphaFoldDB" id="A0A6A5HJT3"/>
<dbReference type="Proteomes" id="UP000483820">
    <property type="component" value="Chromosome II"/>
</dbReference>
<reference evidence="3 4" key="1">
    <citation type="submission" date="2019-12" db="EMBL/GenBank/DDBJ databases">
        <title>Chromosome-level assembly of the Caenorhabditis remanei genome.</title>
        <authorList>
            <person name="Teterina A.A."/>
            <person name="Willis J.H."/>
            <person name="Phillips P.C."/>
        </authorList>
    </citation>
    <scope>NUCLEOTIDE SEQUENCE [LARGE SCALE GENOMIC DNA]</scope>
    <source>
        <strain evidence="3 4">PX506</strain>
        <tissue evidence="3">Whole organism</tissue>
    </source>
</reference>
<dbReference type="EMBL" id="WUAV01000002">
    <property type="protein sequence ID" value="KAF1768138.1"/>
    <property type="molecule type" value="Genomic_DNA"/>
</dbReference>